<reference evidence="1 2" key="1">
    <citation type="journal article" date="2010" name="PLoS ONE">
        <title>Genome erosion in a nitrogen-fixing vertically transmitted endosymbiotic multicellular cyanobacterium.</title>
        <authorList>
            <person name="Ran L."/>
            <person name="Larsson J."/>
            <person name="Vigil-Stenman T."/>
            <person name="Nylander J.A."/>
            <person name="Ininbergs K."/>
            <person name="Zheng W.W."/>
            <person name="Lapidus A."/>
            <person name="Lowry S."/>
            <person name="Haselkorn R."/>
            <person name="Bergman B."/>
        </authorList>
    </citation>
    <scope>NUCLEOTIDE SEQUENCE [LARGE SCALE GENOMIC DNA]</scope>
    <source>
        <strain evidence="1 2">0708</strain>
    </source>
</reference>
<protein>
    <submittedName>
        <fullName evidence="1">Uncharacterized protein</fullName>
    </submittedName>
</protein>
<dbReference type="EMBL" id="CP002059">
    <property type="protein sequence ID" value="ADI64197.1"/>
    <property type="molecule type" value="Genomic_DNA"/>
</dbReference>
<dbReference type="STRING" id="551115.Aazo_2192"/>
<dbReference type="Proteomes" id="UP000001511">
    <property type="component" value="Chromosome"/>
</dbReference>
<dbReference type="RefSeq" id="WP_013191214.1">
    <property type="nucleotide sequence ID" value="NC_014248.1"/>
</dbReference>
<dbReference type="HOGENOM" id="CLU_3155506_0_0_3"/>
<gene>
    <name evidence="1" type="ordered locus">Aazo_2192</name>
</gene>
<dbReference type="AlphaFoldDB" id="D7DX24"/>
<sequence>MLFRLNVAIGGYRALGIGHWELLLNVAIGGYRALGIGHWELLSYPPAS</sequence>
<evidence type="ECO:0000313" key="2">
    <source>
        <dbReference type="Proteomes" id="UP000001511"/>
    </source>
</evidence>
<keyword evidence="2" id="KW-1185">Reference proteome</keyword>
<organism evidence="1 2">
    <name type="scientific">Nostoc azollae (strain 0708)</name>
    <name type="common">Anabaena azollae (strain 0708)</name>
    <dbReference type="NCBI Taxonomy" id="551115"/>
    <lineage>
        <taxon>Bacteria</taxon>
        <taxon>Bacillati</taxon>
        <taxon>Cyanobacteriota</taxon>
        <taxon>Cyanophyceae</taxon>
        <taxon>Nostocales</taxon>
        <taxon>Nostocaceae</taxon>
        <taxon>Trichormus</taxon>
    </lineage>
</organism>
<evidence type="ECO:0000313" key="1">
    <source>
        <dbReference type="EMBL" id="ADI64197.1"/>
    </source>
</evidence>
<name>D7DX24_NOSA0</name>
<dbReference type="KEGG" id="naz:Aazo_2192"/>
<accession>D7DX24</accession>
<proteinExistence type="predicted"/>